<dbReference type="RefSeq" id="WP_129886161.1">
    <property type="nucleotide sequence ID" value="NZ_CP035758.1"/>
</dbReference>
<sequence length="226" mass="23987">MQTHSSKEAARSQSAPITQINALLVCGMIAGPFYIVVGLIQALTRPGFDLLRHDLSLLANGDLGWIQITNLVLSGLLVLAFALGMRQVLRSSRGGTWGPLLVGVYGLGLIGAGFFTADPAFGFPPGTPADAHAISWHGLLHIITAAIGFLALIVACMVMARRFASQRLLGWAIYSVGSGLLFFAAFVGVATGSGQSWSVIGFWIGVIVIWTWIALLAVWLRKEANA</sequence>
<dbReference type="AlphaFoldDB" id="A0A4P6JKH9"/>
<reference evidence="2 3" key="1">
    <citation type="submission" date="2019-01" db="EMBL/GenBank/DDBJ databases">
        <title>Ktedonosporobacter rubrisoli SCAWS-G2.</title>
        <authorList>
            <person name="Huang Y."/>
            <person name="Yan B."/>
        </authorList>
    </citation>
    <scope>NUCLEOTIDE SEQUENCE [LARGE SCALE GENOMIC DNA]</scope>
    <source>
        <strain evidence="2 3">SCAWS-G2</strain>
    </source>
</reference>
<dbReference type="InterPro" id="IPR009339">
    <property type="entry name" value="DUF998"/>
</dbReference>
<proteinExistence type="predicted"/>
<name>A0A4P6JKH9_KTERU</name>
<dbReference type="OrthoDB" id="158328at2"/>
<dbReference type="KEGG" id="kbs:EPA93_05910"/>
<organism evidence="2 3">
    <name type="scientific">Ktedonosporobacter rubrisoli</name>
    <dbReference type="NCBI Taxonomy" id="2509675"/>
    <lineage>
        <taxon>Bacteria</taxon>
        <taxon>Bacillati</taxon>
        <taxon>Chloroflexota</taxon>
        <taxon>Ktedonobacteria</taxon>
        <taxon>Ktedonobacterales</taxon>
        <taxon>Ktedonosporobacteraceae</taxon>
        <taxon>Ktedonosporobacter</taxon>
    </lineage>
</organism>
<feature type="transmembrane region" description="Helical" evidence="1">
    <location>
        <begin position="197"/>
        <end position="220"/>
    </location>
</feature>
<evidence type="ECO:0000256" key="1">
    <source>
        <dbReference type="SAM" id="Phobius"/>
    </source>
</evidence>
<feature type="transmembrane region" description="Helical" evidence="1">
    <location>
        <begin position="136"/>
        <end position="159"/>
    </location>
</feature>
<keyword evidence="1" id="KW-0812">Transmembrane</keyword>
<dbReference type="Pfam" id="PF06197">
    <property type="entry name" value="DUF998"/>
    <property type="match status" value="1"/>
</dbReference>
<dbReference type="Proteomes" id="UP000290365">
    <property type="component" value="Chromosome"/>
</dbReference>
<keyword evidence="1" id="KW-1133">Transmembrane helix</keyword>
<gene>
    <name evidence="2" type="ORF">EPA93_05910</name>
</gene>
<feature type="transmembrane region" description="Helical" evidence="1">
    <location>
        <begin position="97"/>
        <end position="116"/>
    </location>
</feature>
<evidence type="ECO:0000313" key="3">
    <source>
        <dbReference type="Proteomes" id="UP000290365"/>
    </source>
</evidence>
<protein>
    <submittedName>
        <fullName evidence="2">DUF998 domain-containing protein</fullName>
    </submittedName>
</protein>
<keyword evidence="1" id="KW-0472">Membrane</keyword>
<feature type="transmembrane region" description="Helical" evidence="1">
    <location>
        <begin position="171"/>
        <end position="191"/>
    </location>
</feature>
<accession>A0A4P6JKH9</accession>
<feature type="transmembrane region" description="Helical" evidence="1">
    <location>
        <begin position="20"/>
        <end position="43"/>
    </location>
</feature>
<evidence type="ECO:0000313" key="2">
    <source>
        <dbReference type="EMBL" id="QBD75563.1"/>
    </source>
</evidence>
<keyword evidence="3" id="KW-1185">Reference proteome</keyword>
<dbReference type="EMBL" id="CP035758">
    <property type="protein sequence ID" value="QBD75563.1"/>
    <property type="molecule type" value="Genomic_DNA"/>
</dbReference>
<feature type="transmembrane region" description="Helical" evidence="1">
    <location>
        <begin position="63"/>
        <end position="85"/>
    </location>
</feature>